<sequence>MPEARPANTPAKHQRGCLTSP</sequence>
<dbReference type="AlphaFoldDB" id="A0A0E9TKU2"/>
<organism evidence="2">
    <name type="scientific">Anguilla anguilla</name>
    <name type="common">European freshwater eel</name>
    <name type="synonym">Muraena anguilla</name>
    <dbReference type="NCBI Taxonomy" id="7936"/>
    <lineage>
        <taxon>Eukaryota</taxon>
        <taxon>Metazoa</taxon>
        <taxon>Chordata</taxon>
        <taxon>Craniata</taxon>
        <taxon>Vertebrata</taxon>
        <taxon>Euteleostomi</taxon>
        <taxon>Actinopterygii</taxon>
        <taxon>Neopterygii</taxon>
        <taxon>Teleostei</taxon>
        <taxon>Anguilliformes</taxon>
        <taxon>Anguillidae</taxon>
        <taxon>Anguilla</taxon>
    </lineage>
</organism>
<protein>
    <submittedName>
        <fullName evidence="2">Uncharacterized protein</fullName>
    </submittedName>
</protein>
<name>A0A0E9TKU2_ANGAN</name>
<evidence type="ECO:0000256" key="1">
    <source>
        <dbReference type="SAM" id="MobiDB-lite"/>
    </source>
</evidence>
<proteinExistence type="predicted"/>
<feature type="region of interest" description="Disordered" evidence="1">
    <location>
        <begin position="1"/>
        <end position="21"/>
    </location>
</feature>
<evidence type="ECO:0000313" key="2">
    <source>
        <dbReference type="EMBL" id="JAH53490.1"/>
    </source>
</evidence>
<reference evidence="2" key="1">
    <citation type="submission" date="2014-11" db="EMBL/GenBank/DDBJ databases">
        <authorList>
            <person name="Amaro Gonzalez C."/>
        </authorList>
    </citation>
    <scope>NUCLEOTIDE SEQUENCE</scope>
</reference>
<reference evidence="2" key="2">
    <citation type="journal article" date="2015" name="Fish Shellfish Immunol.">
        <title>Early steps in the European eel (Anguilla anguilla)-Vibrio vulnificus interaction in the gills: Role of the RtxA13 toxin.</title>
        <authorList>
            <person name="Callol A."/>
            <person name="Pajuelo D."/>
            <person name="Ebbesson L."/>
            <person name="Teles M."/>
            <person name="MacKenzie S."/>
            <person name="Amaro C."/>
        </authorList>
    </citation>
    <scope>NUCLEOTIDE SEQUENCE</scope>
</reference>
<dbReference type="EMBL" id="GBXM01055087">
    <property type="protein sequence ID" value="JAH53490.1"/>
    <property type="molecule type" value="Transcribed_RNA"/>
</dbReference>
<accession>A0A0E9TKU2</accession>